<proteinExistence type="predicted"/>
<dbReference type="AlphaFoldDB" id="A0A248UCL6"/>
<dbReference type="Proteomes" id="UP000215256">
    <property type="component" value="Chromosome 2"/>
</dbReference>
<dbReference type="InterPro" id="IPR009444">
    <property type="entry name" value="Conjugal_tfr_TraD_a-type"/>
</dbReference>
<sequence>MATDRKKVAREKILLGSIVIRAGLSNVDRAFLLGGLLELARLSPATTEYQRLQDLGEIAFRSPVSEHGDATDAVSDAAQ</sequence>
<dbReference type="EMBL" id="CP022603">
    <property type="protein sequence ID" value="ASV84557.1"/>
    <property type="molecule type" value="Genomic_DNA"/>
</dbReference>
<organism evidence="1 2">
    <name type="scientific">Ochrobactrum quorumnocens</name>
    <dbReference type="NCBI Taxonomy" id="271865"/>
    <lineage>
        <taxon>Bacteria</taxon>
        <taxon>Pseudomonadati</taxon>
        <taxon>Pseudomonadota</taxon>
        <taxon>Alphaproteobacteria</taxon>
        <taxon>Hyphomicrobiales</taxon>
        <taxon>Brucellaceae</taxon>
        <taxon>Brucella/Ochrobactrum group</taxon>
        <taxon>Ochrobactrum</taxon>
    </lineage>
</organism>
<name>A0A248UCL6_9HYPH</name>
<dbReference type="OrthoDB" id="5653691at2"/>
<protein>
    <submittedName>
        <fullName evidence="1">Conjugal transfer TraD family protein</fullName>
    </submittedName>
</protein>
<dbReference type="Pfam" id="PF06412">
    <property type="entry name" value="TraD"/>
    <property type="match status" value="1"/>
</dbReference>
<dbReference type="KEGG" id="och:CES85_5352"/>
<evidence type="ECO:0000313" key="2">
    <source>
        <dbReference type="Proteomes" id="UP000215256"/>
    </source>
</evidence>
<gene>
    <name evidence="1" type="ORF">CES85_5352</name>
</gene>
<reference evidence="1 2" key="1">
    <citation type="submission" date="2017-07" db="EMBL/GenBank/DDBJ databases">
        <title>Phylogenetic study on the rhizospheric bacterium Ochrobactrum sp. A44.</title>
        <authorList>
            <person name="Krzyzanowska D.M."/>
            <person name="Ossowicki A."/>
            <person name="Rajewska M."/>
            <person name="Maciag T."/>
            <person name="Kaczynski Z."/>
            <person name="Czerwicka M."/>
            <person name="Jafra S."/>
        </authorList>
    </citation>
    <scope>NUCLEOTIDE SEQUENCE [LARGE SCALE GENOMIC DNA]</scope>
    <source>
        <strain evidence="1 2">A44</strain>
    </source>
</reference>
<evidence type="ECO:0000313" key="1">
    <source>
        <dbReference type="EMBL" id="ASV84557.1"/>
    </source>
</evidence>
<dbReference type="RefSeq" id="WP_095445252.1">
    <property type="nucleotide sequence ID" value="NZ_CP022603.1"/>
</dbReference>
<accession>A0A248UCL6</accession>